<dbReference type="InterPro" id="IPR029044">
    <property type="entry name" value="Nucleotide-diphossugar_trans"/>
</dbReference>
<evidence type="ECO:0000313" key="10">
    <source>
        <dbReference type="EMBL" id="AIF05096.1"/>
    </source>
</evidence>
<feature type="domain" description="Glycosyltransferase 2-like" evidence="9">
    <location>
        <begin position="21"/>
        <end position="171"/>
    </location>
</feature>
<evidence type="ECO:0000256" key="1">
    <source>
        <dbReference type="ARBA" id="ARBA00022475"/>
    </source>
</evidence>
<evidence type="ECO:0000259" key="9">
    <source>
        <dbReference type="Pfam" id="PF00535"/>
    </source>
</evidence>
<evidence type="ECO:0000256" key="7">
    <source>
        <dbReference type="ARBA" id="ARBA00023136"/>
    </source>
</evidence>
<dbReference type="AlphaFoldDB" id="A0A075GM41"/>
<keyword evidence="7 8" id="KW-0472">Membrane</keyword>
<feature type="transmembrane region" description="Helical" evidence="8">
    <location>
        <begin position="214"/>
        <end position="247"/>
    </location>
</feature>
<protein>
    <submittedName>
        <fullName evidence="10">Glycosyl transferase</fullName>
    </submittedName>
</protein>
<dbReference type="PANTHER" id="PTHR48090:SF3">
    <property type="entry name" value="UNDECAPRENYL-PHOSPHATE 4-DEOXY-4-FORMAMIDO-L-ARABINOSE TRANSFERASE"/>
    <property type="match status" value="1"/>
</dbReference>
<dbReference type="InterPro" id="IPR001173">
    <property type="entry name" value="Glyco_trans_2-like"/>
</dbReference>
<keyword evidence="1" id="KW-1003">Cell membrane</keyword>
<dbReference type="PANTHER" id="PTHR48090">
    <property type="entry name" value="UNDECAPRENYL-PHOSPHATE 4-DEOXY-4-FORMAMIDO-L-ARABINOSE TRANSFERASE-RELATED"/>
    <property type="match status" value="1"/>
</dbReference>
<evidence type="ECO:0000256" key="5">
    <source>
        <dbReference type="ARBA" id="ARBA00022985"/>
    </source>
</evidence>
<sequence length="315" mass="36937">MHNKFISVVILLKSEYLKNVNPYLIKVHKILKNKFSHFEIILVNNCAHPDIRELTNELSQKVKKDIAVINLSIKTNDDNAIIAGFDKTNGDYTMVLDLNFPDNSDHIVNLFVLSQNNYDIVYLKYKNRHLPKSKIIFYKLFYYLINKYSGYKTDINIHESRIISRRALNAILSIRENIRYMKGIYSIVGYKTKSIEVDIPPHEPENYKKQFKSFIIAITSFTGLLSSLFLWIFFTSIIFIIFVSINAVTVKYSSYDILGNYIRALPVGWTFTILFLSLIFTAISFMLYIISIYLDNIYKEVKHRPIYIIESFQRL</sequence>
<feature type="transmembrane region" description="Helical" evidence="8">
    <location>
        <begin position="267"/>
        <end position="294"/>
    </location>
</feature>
<organism evidence="10">
    <name type="scientific">uncultured marine thaumarchaeote KM3_17_C07</name>
    <dbReference type="NCBI Taxonomy" id="1456062"/>
    <lineage>
        <taxon>Archaea</taxon>
        <taxon>Nitrososphaerota</taxon>
        <taxon>environmental samples</taxon>
    </lineage>
</organism>
<reference evidence="10" key="1">
    <citation type="journal article" date="2014" name="Genome Biol. Evol.">
        <title>Pangenome evidence for extensive interdomain horizontal transfer affecting lineage core and shell genes in uncultured planktonic thaumarchaeota and euryarchaeota.</title>
        <authorList>
            <person name="Deschamps P."/>
            <person name="Zivanovic Y."/>
            <person name="Moreira D."/>
            <person name="Rodriguez-Valera F."/>
            <person name="Lopez-Garcia P."/>
        </authorList>
    </citation>
    <scope>NUCLEOTIDE SEQUENCE</scope>
</reference>
<dbReference type="InterPro" id="IPR050256">
    <property type="entry name" value="Glycosyltransferase_2"/>
</dbReference>
<keyword evidence="4 8" id="KW-0812">Transmembrane</keyword>
<keyword evidence="2" id="KW-0328">Glycosyltransferase</keyword>
<evidence type="ECO:0000256" key="4">
    <source>
        <dbReference type="ARBA" id="ARBA00022692"/>
    </source>
</evidence>
<dbReference type="GO" id="GO:0016757">
    <property type="term" value="F:glycosyltransferase activity"/>
    <property type="evidence" value="ECO:0007669"/>
    <property type="project" value="UniProtKB-KW"/>
</dbReference>
<dbReference type="Pfam" id="PF00535">
    <property type="entry name" value="Glycos_transf_2"/>
    <property type="match status" value="1"/>
</dbReference>
<name>A0A075GM41_9ARCH</name>
<accession>A0A075GM41</accession>
<dbReference type="GO" id="GO:0005886">
    <property type="term" value="C:plasma membrane"/>
    <property type="evidence" value="ECO:0007669"/>
    <property type="project" value="TreeGrafter"/>
</dbReference>
<evidence type="ECO:0000256" key="2">
    <source>
        <dbReference type="ARBA" id="ARBA00022676"/>
    </source>
</evidence>
<dbReference type="SUPFAM" id="SSF53448">
    <property type="entry name" value="Nucleotide-diphospho-sugar transferases"/>
    <property type="match status" value="1"/>
</dbReference>
<keyword evidence="5" id="KW-0448">Lipopolysaccharide biosynthesis</keyword>
<evidence type="ECO:0000256" key="8">
    <source>
        <dbReference type="SAM" id="Phobius"/>
    </source>
</evidence>
<keyword evidence="3 10" id="KW-0808">Transferase</keyword>
<evidence type="ECO:0000256" key="6">
    <source>
        <dbReference type="ARBA" id="ARBA00022989"/>
    </source>
</evidence>
<proteinExistence type="predicted"/>
<evidence type="ECO:0000256" key="3">
    <source>
        <dbReference type="ARBA" id="ARBA00022679"/>
    </source>
</evidence>
<dbReference type="EMBL" id="KF900728">
    <property type="protein sequence ID" value="AIF05096.1"/>
    <property type="molecule type" value="Genomic_DNA"/>
</dbReference>
<dbReference type="Gene3D" id="3.90.550.10">
    <property type="entry name" value="Spore Coat Polysaccharide Biosynthesis Protein SpsA, Chain A"/>
    <property type="match status" value="1"/>
</dbReference>
<keyword evidence="6 8" id="KW-1133">Transmembrane helix</keyword>